<feature type="transmembrane region" description="Helical" evidence="1">
    <location>
        <begin position="12"/>
        <end position="33"/>
    </location>
</feature>
<evidence type="ECO:0000259" key="3">
    <source>
        <dbReference type="Pfam" id="PF06761"/>
    </source>
</evidence>
<reference evidence="5 6" key="1">
    <citation type="submission" date="2020-01" db="EMBL/GenBank/DDBJ databases">
        <authorList>
            <person name="Lee S.D."/>
        </authorList>
    </citation>
    <scope>NUCLEOTIDE SEQUENCE [LARGE SCALE GENOMIC DNA]</scope>
    <source>
        <strain evidence="5 6">SAP-1</strain>
    </source>
</reference>
<sequence length="1160" mass="129063">MKLPLVPKTTEGRYLAVASIVFLLLAVTTFMVWKHPDLAGLEAGSQQQIYWLIASGCMTVCTFIVSVVLLAAVSGAGKQEFNALVDGTSGDDEKKKRENENTPVSPAIVICGKIRAHLRSRMGLYWRGKVRLLLITGDEAAIDQLLPGLQQQQWLEGNRTVLIYGGSLTTEPDKDKYTELRKLRRGRPLDGIVRVMPQSLNLTPQISDNDLRGLEKISELLRYSAPVWLWQLCDSQWSQAKRPEQAVGASFPLRAKEDDIIRQLELILPTLRTQGVNQVAENNSHDFLLRLGQRLKDGGIARWAQQLLPWLSVSQQRIPLRGLMFSLPENKAADTSEGTVGAASDDAKKYVPESQRHALTLPLTWQGIIDDCTRVRGHRVGMAWEQTLAWTLMTIIGVWGAGMLLSFMFNRSQIVSVADQAHALVGHPSVSDYQLTALHTLRNDAGRLQHRTQEGAPWYQRFGLDHNQQLLDAMLPWYGVANNRLIRDPANAALTQKLSALANSTPNSDQRAQLAKPGYDQLKAWLMMAHPDKADGAYYAQTLKAVQPTRMDISTGLWQSLSPDLWAFYISELPKQPQWKITLDAQLVSQSRQVLLQQIGRRNAESTLYENMLKSVRRNFADVSLEDMTSGTDARRLFTTEEVVPGMFTRQAWEGGIQQAIEKAASSRRDEIDWVLSDSRKAVSADLSPEALKARLIQRYFTDFAGSWLSFLNSLRLNPANNIADVTDQLTLMSDVRQSPLIALMNTLAWQGQTGQQSEGLSDSIIKSAKDLVGGKNKSVIDQSVSGPQGPLDETFGPLLQLLGKNKGNSVMSADNSLSLQTYLTRITRVRLRLQQVASASDPQEMMQTLAQTVFQGKSVDLTDTQQYGSLISASLGEEWSGFGSTMFVQPLTQAWETVLQPSAASLNDKWSRSVVANWHTAFDGRFPFTVSKSDASLPMLAEFVRKDSGRIERFLTKELSGVLHKEGSQWVADKVNSQGLSFNPAFLQAINQLSQLSDILFTDGSQGISFELQARPVPQVVETQLTIDGQKLHYFNQMTDWQSFRWPGETYKPGTLLTWTTINAGARLFGDYSGTWGFIRWLDDGKRQQLDRSQWMMSFTAPDGRTLRWVLRSQLGSGPLALLALRGFTLPDQIFSVDSAATAQALTGNTGNSDMDGVE</sequence>
<dbReference type="InterPro" id="IPR010623">
    <property type="entry name" value="IcmF_C"/>
</dbReference>
<dbReference type="Proteomes" id="UP000585363">
    <property type="component" value="Unassembled WGS sequence"/>
</dbReference>
<evidence type="ECO:0000256" key="1">
    <source>
        <dbReference type="SAM" id="Phobius"/>
    </source>
</evidence>
<dbReference type="Pfam" id="PF21070">
    <property type="entry name" value="IcmF_helical"/>
    <property type="match status" value="1"/>
</dbReference>
<name>A0A848MRL0_9GAMM</name>
<dbReference type="PANTHER" id="PTHR36153:SF1">
    <property type="entry name" value="TYPE VI SECRETION SYSTEM COMPONENT TSSM1"/>
    <property type="match status" value="1"/>
</dbReference>
<accession>A0A848MRL0</accession>
<keyword evidence="6" id="KW-1185">Reference proteome</keyword>
<proteinExistence type="predicted"/>
<dbReference type="Pfam" id="PF06761">
    <property type="entry name" value="IcmF-related"/>
    <property type="match status" value="1"/>
</dbReference>
<dbReference type="InterPro" id="IPR048677">
    <property type="entry name" value="TssM1_hel"/>
</dbReference>
<feature type="domain" description="Type VI secretion system component TssM1 helical" evidence="4">
    <location>
        <begin position="902"/>
        <end position="1006"/>
    </location>
</feature>
<organism evidence="5 6">
    <name type="scientific">Rouxiella aceris</name>
    <dbReference type="NCBI Taxonomy" id="2703884"/>
    <lineage>
        <taxon>Bacteria</taxon>
        <taxon>Pseudomonadati</taxon>
        <taxon>Pseudomonadota</taxon>
        <taxon>Gammaproteobacteria</taxon>
        <taxon>Enterobacterales</taxon>
        <taxon>Yersiniaceae</taxon>
        <taxon>Rouxiella</taxon>
    </lineage>
</organism>
<dbReference type="InterPro" id="IPR053156">
    <property type="entry name" value="T6SS_TssM-like"/>
</dbReference>
<comment type="caution">
    <text evidence="5">The sequence shown here is derived from an EMBL/GenBank/DDBJ whole genome shotgun (WGS) entry which is preliminary data.</text>
</comment>
<dbReference type="PANTHER" id="PTHR36153">
    <property type="entry name" value="INNER MEMBRANE PROTEIN-RELATED"/>
    <property type="match status" value="1"/>
</dbReference>
<evidence type="ECO:0000259" key="2">
    <source>
        <dbReference type="Pfam" id="PF06744"/>
    </source>
</evidence>
<evidence type="ECO:0000313" key="5">
    <source>
        <dbReference type="EMBL" id="NMP29716.1"/>
    </source>
</evidence>
<evidence type="ECO:0000259" key="4">
    <source>
        <dbReference type="Pfam" id="PF21070"/>
    </source>
</evidence>
<feature type="domain" description="IcmF-related" evidence="3">
    <location>
        <begin position="435"/>
        <end position="751"/>
    </location>
</feature>
<keyword evidence="1" id="KW-1133">Transmembrane helix</keyword>
<feature type="transmembrane region" description="Helical" evidence="1">
    <location>
        <begin position="388"/>
        <end position="409"/>
    </location>
</feature>
<protein>
    <submittedName>
        <fullName evidence="5">Type VI secretion protein VasK</fullName>
    </submittedName>
</protein>
<dbReference type="EMBL" id="JAADJU010000017">
    <property type="protein sequence ID" value="NMP29716.1"/>
    <property type="molecule type" value="Genomic_DNA"/>
</dbReference>
<dbReference type="Pfam" id="PF06744">
    <property type="entry name" value="IcmF_C"/>
    <property type="match status" value="1"/>
</dbReference>
<dbReference type="RefSeq" id="WP_169405429.1">
    <property type="nucleotide sequence ID" value="NZ_JAADJU010000017.1"/>
</dbReference>
<reference evidence="5 6" key="2">
    <citation type="submission" date="2020-06" db="EMBL/GenBank/DDBJ databases">
        <title>Polyphasic characterization of a Rahnella strain isolated from tree sap.</title>
        <authorList>
            <person name="Kim I.S."/>
        </authorList>
    </citation>
    <scope>NUCLEOTIDE SEQUENCE [LARGE SCALE GENOMIC DNA]</scope>
    <source>
        <strain evidence="5 6">SAP-1</strain>
    </source>
</reference>
<gene>
    <name evidence="5" type="ORF">GW590_22995</name>
</gene>
<feature type="domain" description="Type VI secretion system IcmF C-terminal" evidence="2">
    <location>
        <begin position="1011"/>
        <end position="1115"/>
    </location>
</feature>
<evidence type="ECO:0000313" key="6">
    <source>
        <dbReference type="Proteomes" id="UP000585363"/>
    </source>
</evidence>
<dbReference type="AlphaFoldDB" id="A0A848MRL0"/>
<keyword evidence="1" id="KW-0812">Transmembrane</keyword>
<dbReference type="InterPro" id="IPR009612">
    <property type="entry name" value="IcmF-rel"/>
</dbReference>
<keyword evidence="1" id="KW-0472">Membrane</keyword>
<feature type="transmembrane region" description="Helical" evidence="1">
    <location>
        <begin position="49"/>
        <end position="73"/>
    </location>
</feature>